<feature type="coiled-coil region" evidence="7">
    <location>
        <begin position="1643"/>
        <end position="1691"/>
    </location>
</feature>
<evidence type="ECO:0000256" key="8">
    <source>
        <dbReference type="SAM" id="MobiDB-lite"/>
    </source>
</evidence>
<feature type="compositionally biased region" description="Low complexity" evidence="8">
    <location>
        <begin position="468"/>
        <end position="477"/>
    </location>
</feature>
<feature type="region of interest" description="Disordered" evidence="8">
    <location>
        <begin position="462"/>
        <end position="508"/>
    </location>
</feature>
<feature type="compositionally biased region" description="Low complexity" evidence="8">
    <location>
        <begin position="286"/>
        <end position="302"/>
    </location>
</feature>
<evidence type="ECO:0000256" key="2">
    <source>
        <dbReference type="ARBA" id="ARBA00022490"/>
    </source>
</evidence>
<evidence type="ECO:0000256" key="6">
    <source>
        <dbReference type="ARBA" id="ARBA00023212"/>
    </source>
</evidence>
<feature type="region of interest" description="Disordered" evidence="8">
    <location>
        <begin position="284"/>
        <end position="343"/>
    </location>
</feature>
<feature type="compositionally biased region" description="Basic and acidic residues" evidence="8">
    <location>
        <begin position="1530"/>
        <end position="1539"/>
    </location>
</feature>
<reference evidence="10" key="1">
    <citation type="submission" date="2025-08" db="UniProtKB">
        <authorList>
            <consortium name="Ensembl"/>
        </authorList>
    </citation>
    <scope>IDENTIFICATION</scope>
</reference>
<dbReference type="Pfam" id="PF00169">
    <property type="entry name" value="PH"/>
    <property type="match status" value="1"/>
</dbReference>
<feature type="region of interest" description="Disordered" evidence="8">
    <location>
        <begin position="764"/>
        <end position="785"/>
    </location>
</feature>
<dbReference type="InterPro" id="IPR052223">
    <property type="entry name" value="Actin_Cytoskeleton_Reg"/>
</dbReference>
<evidence type="ECO:0000313" key="11">
    <source>
        <dbReference type="Proteomes" id="UP000694621"/>
    </source>
</evidence>
<dbReference type="SMART" id="SM00233">
    <property type="entry name" value="PH"/>
    <property type="match status" value="1"/>
</dbReference>
<feature type="region of interest" description="Disordered" evidence="8">
    <location>
        <begin position="523"/>
        <end position="557"/>
    </location>
</feature>
<dbReference type="PANTHER" id="PTHR17271:SF1">
    <property type="entry name" value="PROTEIN OUTSPREAD"/>
    <property type="match status" value="1"/>
</dbReference>
<feature type="region of interest" description="Disordered" evidence="8">
    <location>
        <begin position="145"/>
        <end position="197"/>
    </location>
</feature>
<keyword evidence="3" id="KW-0597">Phosphoprotein</keyword>
<feature type="region of interest" description="Disordered" evidence="8">
    <location>
        <begin position="20"/>
        <end position="69"/>
    </location>
</feature>
<dbReference type="PANTHER" id="PTHR17271">
    <property type="entry name" value="PLECKSTRIN HOMOLOGY PH DOMAIN-CONTAINING PROTEIN"/>
    <property type="match status" value="1"/>
</dbReference>
<keyword evidence="4 7" id="KW-0175">Coiled coil</keyword>
<dbReference type="InterPro" id="IPR001849">
    <property type="entry name" value="PH_domain"/>
</dbReference>
<evidence type="ECO:0000256" key="3">
    <source>
        <dbReference type="ARBA" id="ARBA00022553"/>
    </source>
</evidence>
<accession>A0A8B9LQE9</accession>
<dbReference type="SUPFAM" id="SSF50729">
    <property type="entry name" value="PH domain-like"/>
    <property type="match status" value="1"/>
</dbReference>
<feature type="compositionally biased region" description="Polar residues" evidence="8">
    <location>
        <begin position="1540"/>
        <end position="1549"/>
    </location>
</feature>
<dbReference type="GO" id="GO:0051015">
    <property type="term" value="F:actin filament binding"/>
    <property type="evidence" value="ECO:0007669"/>
    <property type="project" value="TreeGrafter"/>
</dbReference>
<feature type="region of interest" description="Disordered" evidence="8">
    <location>
        <begin position="634"/>
        <end position="659"/>
    </location>
</feature>
<dbReference type="Ensembl" id="ENSAMXT00005058283.1">
    <property type="protein sequence ID" value="ENSAMXP00005053895.1"/>
    <property type="gene ID" value="ENSAMXG00005024137.1"/>
</dbReference>
<feature type="coiled-coil region" evidence="7">
    <location>
        <begin position="1554"/>
        <end position="1616"/>
    </location>
</feature>
<proteinExistence type="predicted"/>
<feature type="domain" description="PH" evidence="9">
    <location>
        <begin position="358"/>
        <end position="454"/>
    </location>
</feature>
<feature type="coiled-coil region" evidence="7">
    <location>
        <begin position="870"/>
        <end position="925"/>
    </location>
</feature>
<dbReference type="FunFam" id="2.30.29.30:FF:000133">
    <property type="entry name" value="myosin phosphatase Rho-interacting protein isoform X1"/>
    <property type="match status" value="1"/>
</dbReference>
<evidence type="ECO:0000313" key="10">
    <source>
        <dbReference type="Ensembl" id="ENSAMXP00005053895.1"/>
    </source>
</evidence>
<evidence type="ECO:0000256" key="5">
    <source>
        <dbReference type="ARBA" id="ARBA00023203"/>
    </source>
</evidence>
<dbReference type="InterPro" id="IPR011993">
    <property type="entry name" value="PH-like_dom_sf"/>
</dbReference>
<evidence type="ECO:0000259" key="9">
    <source>
        <dbReference type="PROSITE" id="PS50003"/>
    </source>
</evidence>
<name>A0A8B9LQE9_ASTMX</name>
<dbReference type="Proteomes" id="UP000694621">
    <property type="component" value="Unplaced"/>
</dbReference>
<feature type="compositionally biased region" description="Low complexity" evidence="8">
    <location>
        <begin position="326"/>
        <end position="338"/>
    </location>
</feature>
<evidence type="ECO:0000256" key="7">
    <source>
        <dbReference type="SAM" id="Coils"/>
    </source>
</evidence>
<comment type="subcellular location">
    <subcellularLocation>
        <location evidence="1">Cytoplasm</location>
        <location evidence="1">Cytoskeleton</location>
    </subcellularLocation>
</comment>
<dbReference type="GO" id="GO:0015629">
    <property type="term" value="C:actin cytoskeleton"/>
    <property type="evidence" value="ECO:0007669"/>
    <property type="project" value="TreeGrafter"/>
</dbReference>
<feature type="compositionally biased region" description="Low complexity" evidence="8">
    <location>
        <begin position="176"/>
        <end position="189"/>
    </location>
</feature>
<feature type="compositionally biased region" description="Basic and acidic residues" evidence="8">
    <location>
        <begin position="497"/>
        <end position="508"/>
    </location>
</feature>
<feature type="compositionally biased region" description="Low complexity" evidence="8">
    <location>
        <begin position="645"/>
        <end position="655"/>
    </location>
</feature>
<keyword evidence="5" id="KW-0009">Actin-binding</keyword>
<feature type="region of interest" description="Disordered" evidence="8">
    <location>
        <begin position="1530"/>
        <end position="1549"/>
    </location>
</feature>
<feature type="compositionally biased region" description="Basic and acidic residues" evidence="8">
    <location>
        <begin position="523"/>
        <end position="532"/>
    </location>
</feature>
<feature type="compositionally biased region" description="Basic and acidic residues" evidence="8">
    <location>
        <begin position="304"/>
        <end position="325"/>
    </location>
</feature>
<keyword evidence="6" id="KW-0206">Cytoskeleton</keyword>
<evidence type="ECO:0000256" key="4">
    <source>
        <dbReference type="ARBA" id="ARBA00023054"/>
    </source>
</evidence>
<feature type="coiled-coil region" evidence="7">
    <location>
        <begin position="1432"/>
        <end position="1459"/>
    </location>
</feature>
<feature type="region of interest" description="Disordered" evidence="8">
    <location>
        <begin position="1717"/>
        <end position="1741"/>
    </location>
</feature>
<organism evidence="10 11">
    <name type="scientific">Astyanax mexicanus</name>
    <name type="common">Blind cave fish</name>
    <name type="synonym">Astyanax fasciatus mexicanus</name>
    <dbReference type="NCBI Taxonomy" id="7994"/>
    <lineage>
        <taxon>Eukaryota</taxon>
        <taxon>Metazoa</taxon>
        <taxon>Chordata</taxon>
        <taxon>Craniata</taxon>
        <taxon>Vertebrata</taxon>
        <taxon>Euteleostomi</taxon>
        <taxon>Actinopterygii</taxon>
        <taxon>Neopterygii</taxon>
        <taxon>Teleostei</taxon>
        <taxon>Ostariophysi</taxon>
        <taxon>Characiformes</taxon>
        <taxon>Characoidei</taxon>
        <taxon>Acestrorhamphidae</taxon>
        <taxon>Acestrorhamphinae</taxon>
        <taxon>Astyanax</taxon>
    </lineage>
</organism>
<gene>
    <name evidence="10" type="primary">LOC103025413</name>
</gene>
<keyword evidence="2" id="KW-0963">Cytoplasm</keyword>
<dbReference type="Gene3D" id="2.30.29.30">
    <property type="entry name" value="Pleckstrin-homology domain (PH domain)/Phosphotyrosine-binding domain (PTB)"/>
    <property type="match status" value="1"/>
</dbReference>
<sequence>MVCSDLNSFISIRWQENMHIQPNAAKSNQRRRRREPTHPTVLKPGLPKHTEPDRGHTANFTTTSTGSVIGTGMNTISSGGGGPSSSIRKTSISCIACSTENNSDVASGCSNSNSIRGGGAGVHSARSSVGISCSIKGSNGILSSGGGSGAVSTSMGPKGNSSSVIEGCSNNRRDTGCSTSSTTSLGSGLQEAEAEHNKRGGVLLESISNASSPCTSTVSSCLSSPLSQLPDLSSTNDLKAREGIESGYSSLEKTRSDAEEIQTSCDPHYRRSQVLEQFENQNGTLSQSNEGYSPSSSSSSSSTLERDHDQRASRSEAQVLDHGHETSGITRNSTSSTTRRSKSLERNLAEHTSAPDLLNFKKGWMTRLGEDGKWRKHWFVLTEQTLRFYRDSIAEEAADVDGEINLSTCFDITDFPVQRNYGFQIHTKDGVFTLCAMTYGIRRNWIQAVMKNVRPVVPPDVARKNASKKSSSAPQKAPLNSAPGPKSHSSSNTSCSEVEKRSRISERRKEGRYKTFDWAEFRHRQQKREESNRQFQRGSEVACLPPAPASSPEEPGAMVLSEEPTERGMPYNQQRKLYLQTSQMIASTDTPTNSLSHTDASISVVSEQNGQKRTVDSVGGFGDISKMQVETIKKPEEETRLKATSGSSSSFPSSSVQTEWDWEEELQTLRSELKAEQERSEREVRELQLSEAHLQTELKNGQDHIQEMESRLQSAEATLQEKDEALEELRCHLEDVTGRLKATEEAQALKDVRIERHLRLLQESQERERRSLSDSLDHAEKRGKELEERLQQMEAELKNTPVGSAAQDLERRCQELQNQLEESDSEVARMQARLRNEETLYYNMEHDYEQVCEELECARGALQNCETMCEDRYRAQLEQQQREINRKEQELQEVLVKMAALGTSLEETERRLKEAQSHLQKVNVSRDRPTGGEELLGSSDFAQKVKNNRLNGTDMQAVAPREESERVISVIQALESKLCNTEERLREITMQLQRQQQVRAFNGESPRKRSKSTESLTSEVAFDNLDVNQCSQALQCLQGIMWERTAANTNGSAVTNGMIDFQDDFQEASESSERHLTLSMASRILSLETLVIQRMASAIERPSRELLRKLSELQVQAQAMAQNLAQDESHEKTVSGDYSQFLSCFQELDETSGFTLGQTEICNLCVRAELAYLTYTLHTRNSQEEQQGSDTFNLSPWPVPEVTPPGTRREMGSKPNFKLADIYPPELAPYSEQIPNTQEEEFSVGDMELECKGYESLATELRQQAQALQALSVQLQPEDGDVDLLPEFSPAIMQTILSRATLAYVTSRLRLALQQEMRILREQRERAMCECRAVCRSMEALFQEQTERYEEKLREGRMVIEMAELGRVSAETDAQIRGQEVQRLETEFEEKLQELQKIHEEEMTRLHGYYTQSRSQAMTPSDSSDVDENVCGSALKRRIRELENQVSCLEDELRSGDANSLRQAYEQELETLKATCELGFSSMEQSHQRVIEEMQRQHHIEVDRLTEEREKVLQEETNATIAAIDAMRKAHKEELEKSQKAQQSGANTDISKLRAQFDEELESLHRELEVLSEQYSQKCLENAHLSRKIETERQALSSTERENQELHIHNQELNKRLVAELSLMQSYMNGGVDHAQLPQGKDIYQLEVTLRVKESEIQCLRQEISSLKEELQAANRQSKELLKELSALGVKSQSDCTKRRADPYSLQGYTYDLMKTRSNPEFMRERSKRKQASRSKSLRDGLSAQERIKLFESEDNRKI</sequence>
<feature type="region of interest" description="Disordered" evidence="8">
    <location>
        <begin position="246"/>
        <end position="269"/>
    </location>
</feature>
<feature type="compositionally biased region" description="Polar residues" evidence="8">
    <location>
        <begin position="159"/>
        <end position="170"/>
    </location>
</feature>
<evidence type="ECO:0000256" key="1">
    <source>
        <dbReference type="ARBA" id="ARBA00004245"/>
    </source>
</evidence>
<dbReference type="PROSITE" id="PS50003">
    <property type="entry name" value="PH_DOMAIN"/>
    <property type="match status" value="1"/>
</dbReference>
<protein>
    <submittedName>
        <fullName evidence="10">Myosin-10-like</fullName>
    </submittedName>
</protein>